<keyword evidence="1" id="KW-0472">Membrane</keyword>
<keyword evidence="3" id="KW-1185">Reference proteome</keyword>
<dbReference type="Proteomes" id="UP000325008">
    <property type="component" value="Unassembled WGS sequence"/>
</dbReference>
<proteinExistence type="predicted"/>
<keyword evidence="1" id="KW-1133">Transmembrane helix</keyword>
<accession>A0A5C3FXQ7</accession>
<evidence type="ECO:0000256" key="1">
    <source>
        <dbReference type="SAM" id="Phobius"/>
    </source>
</evidence>
<feature type="transmembrane region" description="Helical" evidence="1">
    <location>
        <begin position="47"/>
        <end position="66"/>
    </location>
</feature>
<organism evidence="2 3">
    <name type="scientific">Pseudozyma antarctica</name>
    <name type="common">Yeast</name>
    <name type="synonym">Candida antarctica</name>
    <dbReference type="NCBI Taxonomy" id="84753"/>
    <lineage>
        <taxon>Eukaryota</taxon>
        <taxon>Fungi</taxon>
        <taxon>Dikarya</taxon>
        <taxon>Basidiomycota</taxon>
        <taxon>Ustilaginomycotina</taxon>
        <taxon>Ustilaginomycetes</taxon>
        <taxon>Ustilaginales</taxon>
        <taxon>Ustilaginaceae</taxon>
        <taxon>Moesziomyces</taxon>
    </lineage>
</organism>
<gene>
    <name evidence="2" type="ORF">PSANT_06773</name>
</gene>
<evidence type="ECO:0000313" key="3">
    <source>
        <dbReference type="Proteomes" id="UP000325008"/>
    </source>
</evidence>
<protein>
    <submittedName>
        <fullName evidence="2">Uncharacterized protein</fullName>
    </submittedName>
</protein>
<name>A0A5C3FXQ7_PSEA2</name>
<reference evidence="2" key="1">
    <citation type="submission" date="2018-03" db="EMBL/GenBank/DDBJ databases">
        <authorList>
            <person name="Guldener U."/>
        </authorList>
    </citation>
    <scope>NUCLEOTIDE SEQUENCE [LARGE SCALE GENOMIC DNA]</scope>
    <source>
        <strain evidence="2">ATCC34888</strain>
    </source>
</reference>
<keyword evidence="1" id="KW-0812">Transmembrane</keyword>
<dbReference type="EMBL" id="OOIQ01000023">
    <property type="protein sequence ID" value="SPO49082.1"/>
    <property type="molecule type" value="Genomic_DNA"/>
</dbReference>
<sequence length="159" mass="18047">MGGWQHRGTQTAWRRLAFLRARAMHCAPLPWPPLLSHLRRRAPGIRIAFFLPPPSAGLGWVFLAIFPTPRRISRPPLCLSDEMHIRASSSRQRPRLHVKQARASCTRTPHLACLSACWTPQTKFHRASVKNIPYAEATTLWTMPESLQARVTIDDQATV</sequence>
<dbReference type="AlphaFoldDB" id="A0A5C3FXQ7"/>
<comment type="caution">
    <text evidence="2">The sequence shown here is derived from an EMBL/GenBank/DDBJ whole genome shotgun (WGS) entry which is preliminary data.</text>
</comment>
<evidence type="ECO:0000313" key="2">
    <source>
        <dbReference type="EMBL" id="SPO49082.1"/>
    </source>
</evidence>